<dbReference type="PANTHER" id="PTHR43792">
    <property type="entry name" value="GNAT FAMILY, PUTATIVE (AFU_ORTHOLOGUE AFUA_3G00765)-RELATED-RELATED"/>
    <property type="match status" value="1"/>
</dbReference>
<dbReference type="GO" id="GO:0016747">
    <property type="term" value="F:acyltransferase activity, transferring groups other than amino-acyl groups"/>
    <property type="evidence" value="ECO:0007669"/>
    <property type="project" value="InterPro"/>
</dbReference>
<dbReference type="InterPro" id="IPR051531">
    <property type="entry name" value="N-acetyltransferase"/>
</dbReference>
<dbReference type="InterPro" id="IPR000182">
    <property type="entry name" value="GNAT_dom"/>
</dbReference>
<dbReference type="PANTHER" id="PTHR43792:SF1">
    <property type="entry name" value="N-ACETYLTRANSFERASE DOMAIN-CONTAINING PROTEIN"/>
    <property type="match status" value="1"/>
</dbReference>
<gene>
    <name evidence="2" type="ORF">EGN73_18025</name>
</gene>
<dbReference type="Proteomes" id="UP000727490">
    <property type="component" value="Unassembled WGS sequence"/>
</dbReference>
<dbReference type="Pfam" id="PF13302">
    <property type="entry name" value="Acetyltransf_3"/>
    <property type="match status" value="1"/>
</dbReference>
<dbReference type="AlphaFoldDB" id="A0A951J206"/>
<comment type="caution">
    <text evidence="2">The sequence shown here is derived from an EMBL/GenBank/DDBJ whole genome shotgun (WGS) entry which is preliminary data.</text>
</comment>
<proteinExistence type="predicted"/>
<dbReference type="EMBL" id="RPHB01000009">
    <property type="protein sequence ID" value="MBW3469697.1"/>
    <property type="molecule type" value="Genomic_DNA"/>
</dbReference>
<evidence type="ECO:0000259" key="1">
    <source>
        <dbReference type="PROSITE" id="PS51186"/>
    </source>
</evidence>
<dbReference type="PROSITE" id="PS51186">
    <property type="entry name" value="GNAT"/>
    <property type="match status" value="1"/>
</dbReference>
<evidence type="ECO:0000313" key="3">
    <source>
        <dbReference type="Proteomes" id="UP000727490"/>
    </source>
</evidence>
<keyword evidence="3" id="KW-1185">Reference proteome</keyword>
<name>A0A951J206_9BACT</name>
<reference evidence="2 3" key="1">
    <citation type="journal article" date="2020" name="Syst. Appl. Microbiol.">
        <title>Arthrospiribacter ruber gen. nov., sp. nov., a novel bacterium isolated from Arthrospira cultures.</title>
        <authorList>
            <person name="Waleron M."/>
            <person name="Misztak A."/>
            <person name="Waleron M.M."/>
            <person name="Furmaniak M."/>
            <person name="Mrozik A."/>
            <person name="Waleron K."/>
        </authorList>
    </citation>
    <scope>NUCLEOTIDE SEQUENCE [LARGE SCALE GENOMIC DNA]</scope>
    <source>
        <strain evidence="2 3">DPMB0001</strain>
    </source>
</reference>
<organism evidence="2 3">
    <name type="scientific">Arthrospiribacter ruber</name>
    <dbReference type="NCBI Taxonomy" id="2487934"/>
    <lineage>
        <taxon>Bacteria</taxon>
        <taxon>Pseudomonadati</taxon>
        <taxon>Bacteroidota</taxon>
        <taxon>Cytophagia</taxon>
        <taxon>Cytophagales</taxon>
        <taxon>Cyclobacteriaceae</taxon>
        <taxon>Arthrospiribacter</taxon>
    </lineage>
</organism>
<feature type="domain" description="N-acetyltransferase" evidence="1">
    <location>
        <begin position="10"/>
        <end position="170"/>
    </location>
</feature>
<accession>A0A951J206</accession>
<sequence>MAEIVRTERLLVRQLHPEDQDFILELLNSPDWMKYIGDRGVKDALSAQEYIISGPMSAYAKHGYGLFLLEEKESNKPLGLAGFLKRTELDFPDLGFALLPEAEGKGYAHEACASLINIGKENWGFTRLFAITLSENTRSKKLLTQLGFVPKGDFSFLGKKEKLELLEFVY</sequence>
<dbReference type="RefSeq" id="WP_219292977.1">
    <property type="nucleotide sequence ID" value="NZ_RPHB01000009.1"/>
</dbReference>
<protein>
    <submittedName>
        <fullName evidence="2">N-acetyltransferase</fullName>
    </submittedName>
</protein>
<evidence type="ECO:0000313" key="2">
    <source>
        <dbReference type="EMBL" id="MBW3469697.1"/>
    </source>
</evidence>